<dbReference type="SUPFAM" id="SSF54506">
    <property type="entry name" value="Diaminopimelate epimerase-like"/>
    <property type="match status" value="1"/>
</dbReference>
<gene>
    <name evidence="1" type="ORF">B0T26DRAFT_757479</name>
</gene>
<dbReference type="GeneID" id="85329520"/>
<dbReference type="GO" id="GO:0005737">
    <property type="term" value="C:cytoplasm"/>
    <property type="evidence" value="ECO:0007669"/>
    <property type="project" value="TreeGrafter"/>
</dbReference>
<organism evidence="1 2">
    <name type="scientific">Lasiosphaeria miniovina</name>
    <dbReference type="NCBI Taxonomy" id="1954250"/>
    <lineage>
        <taxon>Eukaryota</taxon>
        <taxon>Fungi</taxon>
        <taxon>Dikarya</taxon>
        <taxon>Ascomycota</taxon>
        <taxon>Pezizomycotina</taxon>
        <taxon>Sordariomycetes</taxon>
        <taxon>Sordariomycetidae</taxon>
        <taxon>Sordariales</taxon>
        <taxon>Lasiosphaeriaceae</taxon>
        <taxon>Lasiosphaeria</taxon>
    </lineage>
</organism>
<reference evidence="1" key="1">
    <citation type="submission" date="2023-06" db="EMBL/GenBank/DDBJ databases">
        <title>Genome-scale phylogeny and comparative genomics of the fungal order Sordariales.</title>
        <authorList>
            <consortium name="Lawrence Berkeley National Laboratory"/>
            <person name="Hensen N."/>
            <person name="Bonometti L."/>
            <person name="Westerberg I."/>
            <person name="Brannstrom I.O."/>
            <person name="Guillou S."/>
            <person name="Cros-Aarteil S."/>
            <person name="Calhoun S."/>
            <person name="Haridas S."/>
            <person name="Kuo A."/>
            <person name="Mondo S."/>
            <person name="Pangilinan J."/>
            <person name="Riley R."/>
            <person name="LaButti K."/>
            <person name="Andreopoulos B."/>
            <person name="Lipzen A."/>
            <person name="Chen C."/>
            <person name="Yanf M."/>
            <person name="Daum C."/>
            <person name="Ng V."/>
            <person name="Clum A."/>
            <person name="Steindorff A."/>
            <person name="Ohm R."/>
            <person name="Martin F."/>
            <person name="Silar P."/>
            <person name="Natvig D."/>
            <person name="Lalanne C."/>
            <person name="Gautier V."/>
            <person name="Ament-velasquez S.L."/>
            <person name="Kruys A."/>
            <person name="Hutchinson M.I."/>
            <person name="Powell A.J."/>
            <person name="Barry K."/>
            <person name="Miller A.N."/>
            <person name="Grigoriev I.V."/>
            <person name="Debuchy R."/>
            <person name="Gladieux P."/>
            <person name="Thoren M.H."/>
            <person name="Johannesson H."/>
        </authorList>
    </citation>
    <scope>NUCLEOTIDE SEQUENCE</scope>
    <source>
        <strain evidence="1">SMH2392-1A</strain>
    </source>
</reference>
<dbReference type="InterPro" id="IPR003719">
    <property type="entry name" value="Phenazine_PhzF-like"/>
</dbReference>
<dbReference type="PANTHER" id="PTHR13774:SF32">
    <property type="entry name" value="ANTISENSE-ENHANCING SEQUENCE 1"/>
    <property type="match status" value="1"/>
</dbReference>
<name>A0AA39ZUI8_9PEZI</name>
<dbReference type="Gene3D" id="3.10.310.10">
    <property type="entry name" value="Diaminopimelate Epimerase, Chain A, domain 1"/>
    <property type="match status" value="2"/>
</dbReference>
<proteinExistence type="predicted"/>
<dbReference type="Pfam" id="PF02567">
    <property type="entry name" value="PhzC-PhzF"/>
    <property type="match status" value="1"/>
</dbReference>
<sequence>MAPSDLKFDFVTLDVFTDTRYVGNPLAVVFIPAALRGQLTQEKKQAIASEFNLSETVFFHQPDNELDTPVTTREIDIFTTTQELPFAGHPTIGSAYLVLDHFGWGHVNTLLTKAGPIPIEAGSLGVGVGAGVGAGAGRGVRAAIPSAVHIHQHTLSSLLGSGAVPADIQGSVDSALSDDAEIRAAELAAPTVSIVRGMTFLLVRLPSLAHLGRISIAKQLNFARVPGLQDAGEWRGGFVSRYYYVVTGESTAAGGAREWAIRTRLNVEQGFEDPATGSAACTLASYLAISTRAVHGASFALTQGVEMGRRSEIAVDVTAEADGGNAGEVRVKNVFLGGTAVLVMSGSIYA</sequence>
<dbReference type="AlphaFoldDB" id="A0AA39ZUI8"/>
<dbReference type="RefSeq" id="XP_060290840.1">
    <property type="nucleotide sequence ID" value="XM_060446250.1"/>
</dbReference>
<dbReference type="EMBL" id="JAUIRO010000008">
    <property type="protein sequence ID" value="KAK0703981.1"/>
    <property type="molecule type" value="Genomic_DNA"/>
</dbReference>
<accession>A0AA39ZUI8</accession>
<dbReference type="Proteomes" id="UP001172101">
    <property type="component" value="Unassembled WGS sequence"/>
</dbReference>
<evidence type="ECO:0000313" key="1">
    <source>
        <dbReference type="EMBL" id="KAK0703981.1"/>
    </source>
</evidence>
<dbReference type="NCBIfam" id="TIGR00654">
    <property type="entry name" value="PhzF_family"/>
    <property type="match status" value="1"/>
</dbReference>
<keyword evidence="2" id="KW-1185">Reference proteome</keyword>
<evidence type="ECO:0000313" key="2">
    <source>
        <dbReference type="Proteomes" id="UP001172101"/>
    </source>
</evidence>
<dbReference type="PANTHER" id="PTHR13774">
    <property type="entry name" value="PHENAZINE BIOSYNTHESIS PROTEIN"/>
    <property type="match status" value="1"/>
</dbReference>
<protein>
    <submittedName>
        <fullName evidence="1">Uncharacterized protein</fullName>
    </submittedName>
</protein>
<comment type="caution">
    <text evidence="1">The sequence shown here is derived from an EMBL/GenBank/DDBJ whole genome shotgun (WGS) entry which is preliminary data.</text>
</comment>
<dbReference type="GO" id="GO:0016853">
    <property type="term" value="F:isomerase activity"/>
    <property type="evidence" value="ECO:0007669"/>
    <property type="project" value="TreeGrafter"/>
</dbReference>